<evidence type="ECO:0000259" key="1">
    <source>
        <dbReference type="Pfam" id="PF01872"/>
    </source>
</evidence>
<dbReference type="EMBL" id="BMHI01000003">
    <property type="protein sequence ID" value="GGB30898.1"/>
    <property type="molecule type" value="Genomic_DNA"/>
</dbReference>
<dbReference type="SUPFAM" id="SSF53597">
    <property type="entry name" value="Dihydrofolate reductase-like"/>
    <property type="match status" value="1"/>
</dbReference>
<reference evidence="2" key="1">
    <citation type="journal article" date="2014" name="Int. J. Syst. Evol. Microbiol.">
        <title>Complete genome sequence of Corynebacterium casei LMG S-19264T (=DSM 44701T), isolated from a smear-ripened cheese.</title>
        <authorList>
            <consortium name="US DOE Joint Genome Institute (JGI-PGF)"/>
            <person name="Walter F."/>
            <person name="Albersmeier A."/>
            <person name="Kalinowski J."/>
            <person name="Ruckert C."/>
        </authorList>
    </citation>
    <scope>NUCLEOTIDE SEQUENCE</scope>
    <source>
        <strain evidence="2">CGMCC 1.15085</strain>
    </source>
</reference>
<dbReference type="InterPro" id="IPR002734">
    <property type="entry name" value="RibDG_C"/>
</dbReference>
<keyword evidence="3" id="KW-1185">Reference proteome</keyword>
<dbReference type="Pfam" id="PF01872">
    <property type="entry name" value="RibD_C"/>
    <property type="match status" value="1"/>
</dbReference>
<sequence length="181" mass="19677">MSRKVTAHLFHSVNGVVEAPNLFQFDSFGPEEGEAMGKSIAPVTDMVLGRTLWQEWSQYWPGNDDLFGSFINPVRKHVVSSTLSGELPWNSTLVQGDPVDYVKALRDNGAEGDISIGGGIKTIRSLFTAGVVDALTLTTHPVVTPDGARLFDETVPMTRLRLVDSQITSAGNAILTYSLRD</sequence>
<name>A0A916WUG6_9MICO</name>
<reference evidence="2" key="2">
    <citation type="submission" date="2020-09" db="EMBL/GenBank/DDBJ databases">
        <authorList>
            <person name="Sun Q."/>
            <person name="Zhou Y."/>
        </authorList>
    </citation>
    <scope>NUCLEOTIDE SEQUENCE</scope>
    <source>
        <strain evidence="2">CGMCC 1.15085</strain>
    </source>
</reference>
<feature type="domain" description="Bacterial bifunctional deaminase-reductase C-terminal" evidence="1">
    <location>
        <begin position="3"/>
        <end position="171"/>
    </location>
</feature>
<gene>
    <name evidence="2" type="ORF">GCM10011492_21780</name>
</gene>
<comment type="caution">
    <text evidence="2">The sequence shown here is derived from an EMBL/GenBank/DDBJ whole genome shotgun (WGS) entry which is preliminary data.</text>
</comment>
<organism evidence="2 3">
    <name type="scientific">Flexivirga endophytica</name>
    <dbReference type="NCBI Taxonomy" id="1849103"/>
    <lineage>
        <taxon>Bacteria</taxon>
        <taxon>Bacillati</taxon>
        <taxon>Actinomycetota</taxon>
        <taxon>Actinomycetes</taxon>
        <taxon>Micrococcales</taxon>
        <taxon>Dermacoccaceae</taxon>
        <taxon>Flexivirga</taxon>
    </lineage>
</organism>
<dbReference type="Gene3D" id="3.40.430.10">
    <property type="entry name" value="Dihydrofolate Reductase, subunit A"/>
    <property type="match status" value="1"/>
</dbReference>
<evidence type="ECO:0000313" key="3">
    <source>
        <dbReference type="Proteomes" id="UP000636793"/>
    </source>
</evidence>
<proteinExistence type="predicted"/>
<dbReference type="Proteomes" id="UP000636793">
    <property type="component" value="Unassembled WGS sequence"/>
</dbReference>
<dbReference type="RefSeq" id="WP_188837025.1">
    <property type="nucleotide sequence ID" value="NZ_BMHI01000003.1"/>
</dbReference>
<evidence type="ECO:0000313" key="2">
    <source>
        <dbReference type="EMBL" id="GGB30898.1"/>
    </source>
</evidence>
<dbReference type="AlphaFoldDB" id="A0A916WUG6"/>
<protein>
    <submittedName>
        <fullName evidence="2">Pyrimidine reductase</fullName>
    </submittedName>
</protein>
<dbReference type="GO" id="GO:0009231">
    <property type="term" value="P:riboflavin biosynthetic process"/>
    <property type="evidence" value="ECO:0007669"/>
    <property type="project" value="InterPro"/>
</dbReference>
<dbReference type="InterPro" id="IPR024072">
    <property type="entry name" value="DHFR-like_dom_sf"/>
</dbReference>
<accession>A0A916WUG6</accession>
<dbReference type="GO" id="GO:0008703">
    <property type="term" value="F:5-amino-6-(5-phosphoribosylamino)uracil reductase activity"/>
    <property type="evidence" value="ECO:0007669"/>
    <property type="project" value="InterPro"/>
</dbReference>